<sequence length="147" mass="16509">MTAEEQYEWENARPHTSEDLSEAQCWSLLRDRSTGRVAFLDDGRVMVFPVNYVVHGNAVYFRTAENGFLGAEGEVPRNASFQIDGYNSDQMAGWSVLVSGQAGRVADELLLTQLWGRRMAEPWGGGRRDVFVGIDPRTISGRRVGRR</sequence>
<proteinExistence type="predicted"/>
<organism evidence="1">
    <name type="scientific">Arthrobacter saudimassiliensis</name>
    <dbReference type="NCBI Taxonomy" id="1461584"/>
    <lineage>
        <taxon>Bacteria</taxon>
        <taxon>Bacillati</taxon>
        <taxon>Actinomycetota</taxon>
        <taxon>Actinomycetes</taxon>
        <taxon>Micrococcales</taxon>
        <taxon>Micrococcaceae</taxon>
        <taxon>Arthrobacter</taxon>
    </lineage>
</organism>
<protein>
    <submittedName>
        <fullName evidence="1">Pyridoxamine 5'-phosphate oxidase</fullName>
    </submittedName>
</protein>
<dbReference type="EMBL" id="LN483070">
    <property type="protein sequence ID" value="CEA07049.1"/>
    <property type="molecule type" value="Genomic_DNA"/>
</dbReference>
<dbReference type="InterPro" id="IPR012349">
    <property type="entry name" value="Split_barrel_FMN-bd"/>
</dbReference>
<gene>
    <name evidence="1" type="ORF">BN1051_00358</name>
</gene>
<reference evidence="1" key="1">
    <citation type="submission" date="2014-07" db="EMBL/GenBank/DDBJ databases">
        <authorList>
            <person name="Urmite Genomes Urmite Genomes"/>
        </authorList>
    </citation>
    <scope>NUCLEOTIDE SEQUENCE</scope>
    <source>
        <strain evidence="1">11W110_air</strain>
    </source>
</reference>
<accession>A0A078ML99</accession>
<dbReference type="Pfam" id="PF12900">
    <property type="entry name" value="Pyridox_ox_2"/>
    <property type="match status" value="1"/>
</dbReference>
<dbReference type="Gene3D" id="2.30.110.10">
    <property type="entry name" value="Electron Transport, Fmn-binding Protein, Chain A"/>
    <property type="match status" value="1"/>
</dbReference>
<dbReference type="AlphaFoldDB" id="A0A078ML99"/>
<dbReference type="SUPFAM" id="SSF50475">
    <property type="entry name" value="FMN-binding split barrel"/>
    <property type="match status" value="1"/>
</dbReference>
<dbReference type="InterPro" id="IPR024747">
    <property type="entry name" value="Pyridox_Oxase-rel"/>
</dbReference>
<name>A0A078ML99_9MICC</name>
<dbReference type="PATRIC" id="fig|1461584.3.peg.349"/>
<evidence type="ECO:0000313" key="1">
    <source>
        <dbReference type="EMBL" id="CEA07049.1"/>
    </source>
</evidence>